<evidence type="ECO:0000313" key="2">
    <source>
        <dbReference type="EMBL" id="OCT70491.1"/>
    </source>
</evidence>
<gene>
    <name evidence="2" type="ORF">XELAEV_18037412mg</name>
</gene>
<name>A0A974CD90_XENLA</name>
<evidence type="ECO:0000256" key="1">
    <source>
        <dbReference type="SAM" id="MobiDB-lite"/>
    </source>
</evidence>
<reference evidence="3" key="1">
    <citation type="journal article" date="2016" name="Nature">
        <title>Genome evolution in the allotetraploid frog Xenopus laevis.</title>
        <authorList>
            <person name="Session A.M."/>
            <person name="Uno Y."/>
            <person name="Kwon T."/>
            <person name="Chapman J.A."/>
            <person name="Toyoda A."/>
            <person name="Takahashi S."/>
            <person name="Fukui A."/>
            <person name="Hikosaka A."/>
            <person name="Suzuki A."/>
            <person name="Kondo M."/>
            <person name="van Heeringen S.J."/>
            <person name="Quigley I."/>
            <person name="Heinz S."/>
            <person name="Ogino H."/>
            <person name="Ochi H."/>
            <person name="Hellsten U."/>
            <person name="Lyons J.B."/>
            <person name="Simakov O."/>
            <person name="Putnam N."/>
            <person name="Stites J."/>
            <person name="Kuroki Y."/>
            <person name="Tanaka T."/>
            <person name="Michiue T."/>
            <person name="Watanabe M."/>
            <person name="Bogdanovic O."/>
            <person name="Lister R."/>
            <person name="Georgiou G."/>
            <person name="Paranjpe S.S."/>
            <person name="van Kruijsbergen I."/>
            <person name="Shu S."/>
            <person name="Carlson J."/>
            <person name="Kinoshita T."/>
            <person name="Ohta Y."/>
            <person name="Mawaribuchi S."/>
            <person name="Jenkins J."/>
            <person name="Grimwood J."/>
            <person name="Schmutz J."/>
            <person name="Mitros T."/>
            <person name="Mozaffari S.V."/>
            <person name="Suzuki Y."/>
            <person name="Haramoto Y."/>
            <person name="Yamamoto T.S."/>
            <person name="Takagi C."/>
            <person name="Heald R."/>
            <person name="Miller K."/>
            <person name="Haudenschild C."/>
            <person name="Kitzman J."/>
            <person name="Nakayama T."/>
            <person name="Izutsu Y."/>
            <person name="Robert J."/>
            <person name="Fortriede J."/>
            <person name="Burns K."/>
            <person name="Lotay V."/>
            <person name="Karimi K."/>
            <person name="Yasuoka Y."/>
            <person name="Dichmann D.S."/>
            <person name="Flajnik M.F."/>
            <person name="Houston D.W."/>
            <person name="Shendure J."/>
            <person name="DuPasquier L."/>
            <person name="Vize P.D."/>
            <person name="Zorn A.M."/>
            <person name="Ito M."/>
            <person name="Marcotte E.M."/>
            <person name="Wallingford J.B."/>
            <person name="Ito Y."/>
            <person name="Asashima M."/>
            <person name="Ueno N."/>
            <person name="Matsuda Y."/>
            <person name="Veenstra G.J."/>
            <person name="Fujiyama A."/>
            <person name="Harland R.M."/>
            <person name="Taira M."/>
            <person name="Rokhsar D.S."/>
        </authorList>
    </citation>
    <scope>NUCLEOTIDE SEQUENCE [LARGE SCALE GENOMIC DNA]</scope>
    <source>
        <strain evidence="3">J</strain>
    </source>
</reference>
<dbReference type="EMBL" id="CM004479">
    <property type="protein sequence ID" value="OCT70491.1"/>
    <property type="molecule type" value="Genomic_DNA"/>
</dbReference>
<accession>A0A974CD90</accession>
<proteinExistence type="predicted"/>
<dbReference type="Proteomes" id="UP000694892">
    <property type="component" value="Chromosome 7S"/>
</dbReference>
<sequence length="197" mass="21236">MAANVISHRELSPAKRSISDQISTNFLHDPKSTGQEQAPTSVSASQVQPISIAKQNLGSEKSKMAANVISHRELSPVDCSTSDHFSANFLNVAQSTSQPEVNASFSVSRSDHSCLEEVPVSLPLLQDQSKPDTAVHSDPIGEMEVVPSRVAPVPAFSPEVPTASQAVSASLDEGQPRHRPPAAQPRWMALIWRAQWI</sequence>
<feature type="compositionally biased region" description="Polar residues" evidence="1">
    <location>
        <begin position="19"/>
        <end position="46"/>
    </location>
</feature>
<organism evidence="2 3">
    <name type="scientific">Xenopus laevis</name>
    <name type="common">African clawed frog</name>
    <dbReference type="NCBI Taxonomy" id="8355"/>
    <lineage>
        <taxon>Eukaryota</taxon>
        <taxon>Metazoa</taxon>
        <taxon>Chordata</taxon>
        <taxon>Craniata</taxon>
        <taxon>Vertebrata</taxon>
        <taxon>Euteleostomi</taxon>
        <taxon>Amphibia</taxon>
        <taxon>Batrachia</taxon>
        <taxon>Anura</taxon>
        <taxon>Pipoidea</taxon>
        <taxon>Pipidae</taxon>
        <taxon>Xenopodinae</taxon>
        <taxon>Xenopus</taxon>
        <taxon>Xenopus</taxon>
    </lineage>
</organism>
<dbReference type="AlphaFoldDB" id="A0A974CD90"/>
<feature type="region of interest" description="Disordered" evidence="1">
    <location>
        <begin position="1"/>
        <end position="46"/>
    </location>
</feature>
<feature type="region of interest" description="Disordered" evidence="1">
    <location>
        <begin position="154"/>
        <end position="182"/>
    </location>
</feature>
<protein>
    <submittedName>
        <fullName evidence="2">Uncharacterized protein</fullName>
    </submittedName>
</protein>
<evidence type="ECO:0000313" key="3">
    <source>
        <dbReference type="Proteomes" id="UP000694892"/>
    </source>
</evidence>